<dbReference type="EMBL" id="UHFN01000007">
    <property type="protein sequence ID" value="SUN61878.1"/>
    <property type="molecule type" value="Genomic_DNA"/>
</dbReference>
<keyword evidence="3" id="KW-0233">DNA recombination</keyword>
<dbReference type="InterPro" id="IPR011010">
    <property type="entry name" value="DNA_brk_join_enz"/>
</dbReference>
<evidence type="ECO:0000256" key="4">
    <source>
        <dbReference type="PROSITE-ProRule" id="PRU01248"/>
    </source>
</evidence>
<dbReference type="PROSITE" id="PS51898">
    <property type="entry name" value="TYR_RECOMBINASE"/>
    <property type="match status" value="1"/>
</dbReference>
<dbReference type="OrthoDB" id="9803188at2"/>
<feature type="domain" description="Core-binding (CB)" evidence="6">
    <location>
        <begin position="71"/>
        <end position="154"/>
    </location>
</feature>
<dbReference type="InterPro" id="IPR050090">
    <property type="entry name" value="Tyrosine_recombinase_XerCD"/>
</dbReference>
<dbReference type="SUPFAM" id="SSF56349">
    <property type="entry name" value="DNA breaking-rejoining enzymes"/>
    <property type="match status" value="1"/>
</dbReference>
<dbReference type="GO" id="GO:0006310">
    <property type="term" value="P:DNA recombination"/>
    <property type="evidence" value="ECO:0007669"/>
    <property type="project" value="UniProtKB-KW"/>
</dbReference>
<evidence type="ECO:0000259" key="5">
    <source>
        <dbReference type="PROSITE" id="PS51898"/>
    </source>
</evidence>
<evidence type="ECO:0000259" key="6">
    <source>
        <dbReference type="PROSITE" id="PS51900"/>
    </source>
</evidence>
<evidence type="ECO:0000256" key="3">
    <source>
        <dbReference type="ARBA" id="ARBA00023172"/>
    </source>
</evidence>
<evidence type="ECO:0000256" key="2">
    <source>
        <dbReference type="ARBA" id="ARBA00023125"/>
    </source>
</evidence>
<keyword evidence="2 4" id="KW-0238">DNA-binding</keyword>
<dbReference type="PANTHER" id="PTHR30349:SF64">
    <property type="entry name" value="PROPHAGE INTEGRASE INTD-RELATED"/>
    <property type="match status" value="1"/>
</dbReference>
<dbReference type="AlphaFoldDB" id="A0A380KAD5"/>
<dbReference type="CDD" id="cd01189">
    <property type="entry name" value="INT_ICEBs1_C_like"/>
    <property type="match status" value="1"/>
</dbReference>
<evidence type="ECO:0000313" key="8">
    <source>
        <dbReference type="Proteomes" id="UP000254924"/>
    </source>
</evidence>
<reference evidence="7 8" key="1">
    <citation type="submission" date="2018-06" db="EMBL/GenBank/DDBJ databases">
        <authorList>
            <consortium name="Pathogen Informatics"/>
            <person name="Doyle S."/>
        </authorList>
    </citation>
    <scope>NUCLEOTIDE SEQUENCE [LARGE SCALE GENOMIC DNA]</scope>
    <source>
        <strain evidence="7 8">NCTC12224</strain>
    </source>
</reference>
<dbReference type="PANTHER" id="PTHR30349">
    <property type="entry name" value="PHAGE INTEGRASE-RELATED"/>
    <property type="match status" value="1"/>
</dbReference>
<gene>
    <name evidence="7" type="primary">Int-Tn_6</name>
    <name evidence="7" type="ORF">NCTC12224_01624</name>
</gene>
<feature type="domain" description="Tyr recombinase" evidence="5">
    <location>
        <begin position="183"/>
        <end position="402"/>
    </location>
</feature>
<dbReference type="Gene3D" id="1.10.443.10">
    <property type="entry name" value="Intergrase catalytic core"/>
    <property type="match status" value="1"/>
</dbReference>
<dbReference type="GO" id="GO:0003677">
    <property type="term" value="F:DNA binding"/>
    <property type="evidence" value="ECO:0007669"/>
    <property type="project" value="UniProtKB-UniRule"/>
</dbReference>
<evidence type="ECO:0000256" key="1">
    <source>
        <dbReference type="ARBA" id="ARBA00008857"/>
    </source>
</evidence>
<name>A0A380KAD5_9STRE</name>
<evidence type="ECO:0000313" key="7">
    <source>
        <dbReference type="EMBL" id="SUN61878.1"/>
    </source>
</evidence>
<dbReference type="Gene3D" id="1.10.150.130">
    <property type="match status" value="1"/>
</dbReference>
<dbReference type="GO" id="GO:0015074">
    <property type="term" value="P:DNA integration"/>
    <property type="evidence" value="ECO:0007669"/>
    <property type="project" value="InterPro"/>
</dbReference>
<protein>
    <submittedName>
        <fullName evidence="7">Integrase</fullName>
    </submittedName>
</protein>
<dbReference type="PROSITE" id="PS51900">
    <property type="entry name" value="CB"/>
    <property type="match status" value="1"/>
</dbReference>
<proteinExistence type="inferred from homology"/>
<dbReference type="Proteomes" id="UP000254924">
    <property type="component" value="Unassembled WGS sequence"/>
</dbReference>
<dbReference type="InterPro" id="IPR044068">
    <property type="entry name" value="CB"/>
</dbReference>
<comment type="similarity">
    <text evidence="1">Belongs to the 'phage' integrase family.</text>
</comment>
<dbReference type="InterPro" id="IPR010998">
    <property type="entry name" value="Integrase_recombinase_N"/>
</dbReference>
<dbReference type="InterPro" id="IPR002104">
    <property type="entry name" value="Integrase_catalytic"/>
</dbReference>
<organism evidence="7 8">
    <name type="scientific">Streptococcus hyointestinalis</name>
    <dbReference type="NCBI Taxonomy" id="1337"/>
    <lineage>
        <taxon>Bacteria</taxon>
        <taxon>Bacillati</taxon>
        <taxon>Bacillota</taxon>
        <taxon>Bacilli</taxon>
        <taxon>Lactobacillales</taxon>
        <taxon>Streptococcaceae</taxon>
        <taxon>Streptococcus</taxon>
    </lineage>
</organism>
<dbReference type="Pfam" id="PF00589">
    <property type="entry name" value="Phage_integrase"/>
    <property type="match status" value="1"/>
</dbReference>
<accession>A0A380KAD5</accession>
<keyword evidence="8" id="KW-1185">Reference proteome</keyword>
<dbReference type="InterPro" id="IPR013762">
    <property type="entry name" value="Integrase-like_cat_sf"/>
</dbReference>
<sequence>MYLEKREGKNGITYVVVERYRDPITGKSKRASVSFKQNTIRARRQAERELLEKIEAIFEEKESLYQGEKFTQFGQLKESWFQTWTTTVKPQTINRELLVLRRLSDMIPDETLLSKITPLFVQHCLTEYREKYRASHSTLQHIKSTLNKIFDYGVLHNAIMFSPSKVIKLNASIVDKQAKRKRREDKFLTDREVNVLLSELKGRRNKTYYDLAIFLLGTGCRIGEASGLTYDDIDFEHKRVTISKSLHSNDLRVEEYYLDTTKTVAGERTIYLPDVVIEALLRVIERNRRFEEYVKKHPSKAFWKNDFLFKTEHGSPITSHSFRGILMRVNQQLRKKCKARYGFDWTKNVVPHSFRHIHITALRNSSNVPLKEIQERVGHVELETTNGYTHLVDNGQDKSVQTITDFIQKVDVAQNLPKNQKIM</sequence>